<sequence>MMNGTESDESLLSFSGTIEEEDSCWLSANKFTAGDEEILSSLRANETEFSLVKTNLVQHIRNLISGAGGTTSPDKYSEQSTLATPAGNIHPVNGAPHSGSRFLDSVSQNRTPPWLGLLTDESSETSCSSLRLSEVSPPVRLSLCEDIELPSPTEFSIPQKIEADGRRFLSSSPKRKSTYPVSNHEDILAELKLPHGTSDTQEDTVQIKPPTSSVALNETFDKNQEAANTTYDQPNHLPEGTTALNRTFGYSPRTSNRDENQNANFDLGSPGESRSKALNETFDKQVGLNSTFDAHHSPSGRREKEQLNSTFDQNVTFDRKSPRRSGERVNATFSEKEASPSPSKGSKQRRGSYTVIRCGQEGGDEIVHPAIMDDNGTEVEQLASGPFLPPPPPEVSASIRMEEEEESGGFDGRTFTRPRSKQIQQQLQMYTSSSRKFRDGVQTMRLSNSRESVPEESDADQVKEVARMQEESLNAPTPTLPPSSFSPLFHLLYSSPQPPRTFGTSKGNPRFITQHSQPLFQAVKSNASSPGAATGDSALSLGPHRPPSTDGSSPGGSPYSSQSITSNSDATGPTPTEPYDQHHRSMPNLADRSRPLRPPGVVAPGSRLRPPSASRLPSSGRGRSASSSRGSALPGPGVRRADIADPNPQGNLHRSDPKLSAGPSHARPALQAPRARQSRAQVPSSGLGRPSKPMPSSSGATLTRPNRQSARPIPPDPPQGGRTKQPPTSALPRPGGNAATRLPGPKSRLPSRSSALPAPRRMAAAPDWRDGCY</sequence>
<organism evidence="2">
    <name type="scientific">Cyprideis torosa</name>
    <dbReference type="NCBI Taxonomy" id="163714"/>
    <lineage>
        <taxon>Eukaryota</taxon>
        <taxon>Metazoa</taxon>
        <taxon>Ecdysozoa</taxon>
        <taxon>Arthropoda</taxon>
        <taxon>Crustacea</taxon>
        <taxon>Oligostraca</taxon>
        <taxon>Ostracoda</taxon>
        <taxon>Podocopa</taxon>
        <taxon>Podocopida</taxon>
        <taxon>Cytherocopina</taxon>
        <taxon>Cytheroidea</taxon>
        <taxon>Cytherideidae</taxon>
        <taxon>Cyprideis</taxon>
    </lineage>
</organism>
<proteinExistence type="predicted"/>
<feature type="compositionally biased region" description="Low complexity" evidence="1">
    <location>
        <begin position="482"/>
        <end position="495"/>
    </location>
</feature>
<feature type="compositionally biased region" description="Polar residues" evidence="1">
    <location>
        <begin position="307"/>
        <end position="316"/>
    </location>
</feature>
<gene>
    <name evidence="2" type="ORF">CTOB1V02_LOCUS8425</name>
</gene>
<feature type="region of interest" description="Disordered" evidence="1">
    <location>
        <begin position="445"/>
        <end position="773"/>
    </location>
</feature>
<feature type="compositionally biased region" description="Basic and acidic residues" evidence="1">
    <location>
        <begin position="293"/>
        <end position="306"/>
    </location>
</feature>
<evidence type="ECO:0000256" key="1">
    <source>
        <dbReference type="SAM" id="MobiDB-lite"/>
    </source>
</evidence>
<feature type="compositionally biased region" description="Basic and acidic residues" evidence="1">
    <location>
        <begin position="460"/>
        <end position="470"/>
    </location>
</feature>
<feature type="compositionally biased region" description="Basic and acidic residues" evidence="1">
    <location>
        <begin position="317"/>
        <end position="327"/>
    </location>
</feature>
<feature type="compositionally biased region" description="Polar residues" evidence="1">
    <location>
        <begin position="694"/>
        <end position="709"/>
    </location>
</feature>
<protein>
    <submittedName>
        <fullName evidence="2">Uncharacterized protein</fullName>
    </submittedName>
</protein>
<feature type="compositionally biased region" description="Polar residues" evidence="1">
    <location>
        <begin position="502"/>
        <end position="531"/>
    </location>
</feature>
<name>A0A7R8ZQL3_9CRUS</name>
<feature type="compositionally biased region" description="Low complexity" evidence="1">
    <location>
        <begin position="548"/>
        <end position="563"/>
    </location>
</feature>
<dbReference type="AlphaFoldDB" id="A0A7R8ZQL3"/>
<feature type="region of interest" description="Disordered" evidence="1">
    <location>
        <begin position="194"/>
        <end position="213"/>
    </location>
</feature>
<feature type="compositionally biased region" description="Low complexity" evidence="1">
    <location>
        <begin position="666"/>
        <end position="683"/>
    </location>
</feature>
<dbReference type="EMBL" id="OB662787">
    <property type="protein sequence ID" value="CAD7230567.1"/>
    <property type="molecule type" value="Genomic_DNA"/>
</dbReference>
<evidence type="ECO:0000313" key="2">
    <source>
        <dbReference type="EMBL" id="CAD7230567.1"/>
    </source>
</evidence>
<feature type="compositionally biased region" description="Low complexity" evidence="1">
    <location>
        <begin position="747"/>
        <end position="766"/>
    </location>
</feature>
<feature type="compositionally biased region" description="Low complexity" evidence="1">
    <location>
        <begin position="603"/>
        <end position="637"/>
    </location>
</feature>
<feature type="region of interest" description="Disordered" evidence="1">
    <location>
        <begin position="228"/>
        <end position="352"/>
    </location>
</feature>
<feature type="compositionally biased region" description="Basic and acidic residues" evidence="1">
    <location>
        <begin position="273"/>
        <end position="283"/>
    </location>
</feature>
<accession>A0A7R8ZQL3</accession>
<reference evidence="2" key="1">
    <citation type="submission" date="2020-11" db="EMBL/GenBank/DDBJ databases">
        <authorList>
            <person name="Tran Van P."/>
        </authorList>
    </citation>
    <scope>NUCLEOTIDE SEQUENCE</scope>
</reference>
<feature type="compositionally biased region" description="Polar residues" evidence="1">
    <location>
        <begin position="564"/>
        <end position="574"/>
    </location>
</feature>